<sequence>MRNLHPRLIKPQNHQQKHASDMDEDGEIRLQFLAKIDGKRLTEIMNDTLDVQCEDIIVKLEAPEKNADGNIMFMEFSANIDVFEKK</sequence>
<reference evidence="2" key="1">
    <citation type="submission" date="2020-07" db="EMBL/GenBank/DDBJ databases">
        <title>Multicomponent nature underlies the extraordinary mechanical properties of spider dragline silk.</title>
        <authorList>
            <person name="Kono N."/>
            <person name="Nakamura H."/>
            <person name="Mori M."/>
            <person name="Yoshida Y."/>
            <person name="Ohtoshi R."/>
            <person name="Malay A.D."/>
            <person name="Moran D.A.P."/>
            <person name="Tomita M."/>
            <person name="Numata K."/>
            <person name="Arakawa K."/>
        </authorList>
    </citation>
    <scope>NUCLEOTIDE SEQUENCE</scope>
</reference>
<gene>
    <name evidence="2" type="ORF">TNCT_463691</name>
</gene>
<dbReference type="Proteomes" id="UP000887116">
    <property type="component" value="Unassembled WGS sequence"/>
</dbReference>
<comment type="caution">
    <text evidence="2">The sequence shown here is derived from an EMBL/GenBank/DDBJ whole genome shotgun (WGS) entry which is preliminary data.</text>
</comment>
<evidence type="ECO:0000313" key="3">
    <source>
        <dbReference type="Proteomes" id="UP000887116"/>
    </source>
</evidence>
<protein>
    <submittedName>
        <fullName evidence="2">Uncharacterized protein</fullName>
    </submittedName>
</protein>
<dbReference type="EMBL" id="BMAO01034519">
    <property type="protein sequence ID" value="GFQ97150.1"/>
    <property type="molecule type" value="Genomic_DNA"/>
</dbReference>
<organism evidence="2 3">
    <name type="scientific">Trichonephila clavata</name>
    <name type="common">Joro spider</name>
    <name type="synonym">Nephila clavata</name>
    <dbReference type="NCBI Taxonomy" id="2740835"/>
    <lineage>
        <taxon>Eukaryota</taxon>
        <taxon>Metazoa</taxon>
        <taxon>Ecdysozoa</taxon>
        <taxon>Arthropoda</taxon>
        <taxon>Chelicerata</taxon>
        <taxon>Arachnida</taxon>
        <taxon>Araneae</taxon>
        <taxon>Araneomorphae</taxon>
        <taxon>Entelegynae</taxon>
        <taxon>Araneoidea</taxon>
        <taxon>Nephilidae</taxon>
        <taxon>Trichonephila</taxon>
    </lineage>
</organism>
<evidence type="ECO:0000313" key="2">
    <source>
        <dbReference type="EMBL" id="GFQ97150.1"/>
    </source>
</evidence>
<evidence type="ECO:0000256" key="1">
    <source>
        <dbReference type="SAM" id="MobiDB-lite"/>
    </source>
</evidence>
<dbReference type="AlphaFoldDB" id="A0A8X6G5C3"/>
<keyword evidence="3" id="KW-1185">Reference proteome</keyword>
<proteinExistence type="predicted"/>
<name>A0A8X6G5C3_TRICU</name>
<accession>A0A8X6G5C3</accession>
<feature type="region of interest" description="Disordered" evidence="1">
    <location>
        <begin position="1"/>
        <end position="24"/>
    </location>
</feature>